<dbReference type="PANTHER" id="PTHR43768:SF3">
    <property type="entry name" value="TREHALOSE 6-PHOSPHATE PHOSPHATASE"/>
    <property type="match status" value="1"/>
</dbReference>
<dbReference type="NCBIfam" id="TIGR01484">
    <property type="entry name" value="HAD-SF-IIB"/>
    <property type="match status" value="1"/>
</dbReference>
<dbReference type="GO" id="GO:0005992">
    <property type="term" value="P:trehalose biosynthetic process"/>
    <property type="evidence" value="ECO:0007669"/>
    <property type="project" value="UniProtKB-UniPathway"/>
</dbReference>
<dbReference type="SUPFAM" id="SSF56784">
    <property type="entry name" value="HAD-like"/>
    <property type="match status" value="1"/>
</dbReference>
<dbReference type="EC" id="3.1.3.12" evidence="4"/>
<evidence type="ECO:0000256" key="1">
    <source>
        <dbReference type="ARBA" id="ARBA00005199"/>
    </source>
</evidence>
<dbReference type="Proteomes" id="UP000431922">
    <property type="component" value="Unassembled WGS sequence"/>
</dbReference>
<dbReference type="GO" id="GO:0046872">
    <property type="term" value="F:metal ion binding"/>
    <property type="evidence" value="ECO:0007669"/>
    <property type="project" value="UniProtKB-KW"/>
</dbReference>
<dbReference type="InterPro" id="IPR044651">
    <property type="entry name" value="OTSB-like"/>
</dbReference>
<evidence type="ECO:0000313" key="6">
    <source>
        <dbReference type="Proteomes" id="UP000431922"/>
    </source>
</evidence>
<dbReference type="InterPro" id="IPR006379">
    <property type="entry name" value="HAD-SF_hydro_IIB"/>
</dbReference>
<comment type="similarity">
    <text evidence="2 4">Belongs to the trehalose phosphatase family.</text>
</comment>
<organism evidence="5 6">
    <name type="scientific">Allopontixanthobacter sediminis</name>
    <dbReference type="NCBI Taxonomy" id="1689985"/>
    <lineage>
        <taxon>Bacteria</taxon>
        <taxon>Pseudomonadati</taxon>
        <taxon>Pseudomonadota</taxon>
        <taxon>Alphaproteobacteria</taxon>
        <taxon>Sphingomonadales</taxon>
        <taxon>Erythrobacteraceae</taxon>
        <taxon>Allopontixanthobacter</taxon>
    </lineage>
</organism>
<accession>A0A845B0U6</accession>
<dbReference type="PANTHER" id="PTHR43768">
    <property type="entry name" value="TREHALOSE 6-PHOSPHATE PHOSPHATASE"/>
    <property type="match status" value="1"/>
</dbReference>
<gene>
    <name evidence="5" type="primary">otsB</name>
    <name evidence="5" type="ORF">GRI65_05285</name>
</gene>
<comment type="catalytic activity">
    <reaction evidence="4">
        <text>alpha,alpha-trehalose 6-phosphate + H2O = alpha,alpha-trehalose + phosphate</text>
        <dbReference type="Rhea" id="RHEA:23420"/>
        <dbReference type="ChEBI" id="CHEBI:15377"/>
        <dbReference type="ChEBI" id="CHEBI:16551"/>
        <dbReference type="ChEBI" id="CHEBI:43474"/>
        <dbReference type="ChEBI" id="CHEBI:58429"/>
        <dbReference type="EC" id="3.1.3.12"/>
    </reaction>
</comment>
<proteinExistence type="inferred from homology"/>
<protein>
    <recommendedName>
        <fullName evidence="4">Trehalose 6-phosphate phosphatase</fullName>
        <ecNumber evidence="4">3.1.3.12</ecNumber>
    </recommendedName>
</protein>
<keyword evidence="4" id="KW-0479">Metal-binding</keyword>
<sequence>MSVRLPDMGYTSHLLPPPSLAELTAARPVALFLDFDGTLIPIASGPDTIVVPPDLPDTLAALSERLAGRLALISGRSLEDLAQYLGNPPIFRAGSHGGARCDPEGSSIGEPPEAIPPAAMTALEEFAAAESLAFEPKTHGAALHFRSRPELAARTHAFARDQAKRHGLQVKKGKAVVELVRAGVGKDGAVRVFMAEPVFAGAMPVFIGDDVTDEDGFIAATDFGGFGIGVGERESSNAKYCLENVKDVYEWLKP</sequence>
<comment type="function">
    <text evidence="4">Removes the phosphate from trehalose 6-phosphate to produce free trehalose.</text>
</comment>
<dbReference type="RefSeq" id="WP_160755430.1">
    <property type="nucleotide sequence ID" value="NZ_WTYL01000001.1"/>
</dbReference>
<dbReference type="Gene3D" id="3.40.50.1000">
    <property type="entry name" value="HAD superfamily/HAD-like"/>
    <property type="match status" value="1"/>
</dbReference>
<dbReference type="Pfam" id="PF02358">
    <property type="entry name" value="Trehalose_PPase"/>
    <property type="match status" value="1"/>
</dbReference>
<keyword evidence="6" id="KW-1185">Reference proteome</keyword>
<dbReference type="NCBIfam" id="TIGR00685">
    <property type="entry name" value="T6PP"/>
    <property type="match status" value="1"/>
</dbReference>
<name>A0A845B0U6_9SPHN</name>
<keyword evidence="3 4" id="KW-0378">Hydrolase</keyword>
<dbReference type="AlphaFoldDB" id="A0A845B0U6"/>
<reference evidence="5 6" key="1">
    <citation type="submission" date="2019-12" db="EMBL/GenBank/DDBJ databases">
        <title>Genomic-based taxomic classification of the family Erythrobacteraceae.</title>
        <authorList>
            <person name="Xu L."/>
        </authorList>
    </citation>
    <scope>NUCLEOTIDE SEQUENCE [LARGE SCALE GENOMIC DNA]</scope>
    <source>
        <strain evidence="5 6">KCTC 42453</strain>
    </source>
</reference>
<comment type="caution">
    <text evidence="5">The sequence shown here is derived from an EMBL/GenBank/DDBJ whole genome shotgun (WGS) entry which is preliminary data.</text>
</comment>
<dbReference type="UniPathway" id="UPA00299"/>
<evidence type="ECO:0000256" key="3">
    <source>
        <dbReference type="ARBA" id="ARBA00022801"/>
    </source>
</evidence>
<dbReference type="Gene3D" id="3.30.70.1020">
    <property type="entry name" value="Trehalose-6-phosphate phosphatase related protein, domain 2"/>
    <property type="match status" value="1"/>
</dbReference>
<dbReference type="InterPro" id="IPR003337">
    <property type="entry name" value="Trehalose_PPase"/>
</dbReference>
<dbReference type="EMBL" id="WTYL01000001">
    <property type="protein sequence ID" value="MXP43868.1"/>
    <property type="molecule type" value="Genomic_DNA"/>
</dbReference>
<comment type="cofactor">
    <cofactor evidence="4">
        <name>Mg(2+)</name>
        <dbReference type="ChEBI" id="CHEBI:18420"/>
    </cofactor>
</comment>
<dbReference type="GO" id="GO:0004805">
    <property type="term" value="F:trehalose-phosphatase activity"/>
    <property type="evidence" value="ECO:0007669"/>
    <property type="project" value="UniProtKB-EC"/>
</dbReference>
<dbReference type="InterPro" id="IPR023214">
    <property type="entry name" value="HAD_sf"/>
</dbReference>
<dbReference type="InterPro" id="IPR036412">
    <property type="entry name" value="HAD-like_sf"/>
</dbReference>
<keyword evidence="4" id="KW-0460">Magnesium</keyword>
<comment type="pathway">
    <text evidence="1 4">Glycan biosynthesis; trehalose biosynthesis.</text>
</comment>
<evidence type="ECO:0000313" key="5">
    <source>
        <dbReference type="EMBL" id="MXP43868.1"/>
    </source>
</evidence>
<evidence type="ECO:0000256" key="4">
    <source>
        <dbReference type="RuleBase" id="RU361117"/>
    </source>
</evidence>
<evidence type="ECO:0000256" key="2">
    <source>
        <dbReference type="ARBA" id="ARBA00008770"/>
    </source>
</evidence>
<dbReference type="OrthoDB" id="9814913at2"/>